<sequence>MKKVILMPFRAIWFALKNEMYEVLFPAAVVIAGIAGGIASGNIAGGILALVIILTAWGIARAVWNRVQRIGGQTRQDLQRKIRKKEKQKELITYLTK</sequence>
<keyword evidence="1" id="KW-0472">Membrane</keyword>
<proteinExistence type="predicted"/>
<name>A0A7G9G8N4_9FIRM</name>
<dbReference type="Proteomes" id="UP000515860">
    <property type="component" value="Chromosome"/>
</dbReference>
<keyword evidence="1" id="KW-0812">Transmembrane</keyword>
<organism evidence="2 3">
    <name type="scientific">Wansuia hejianensis</name>
    <dbReference type="NCBI Taxonomy" id="2763667"/>
    <lineage>
        <taxon>Bacteria</taxon>
        <taxon>Bacillati</taxon>
        <taxon>Bacillota</taxon>
        <taxon>Clostridia</taxon>
        <taxon>Lachnospirales</taxon>
        <taxon>Lachnospiraceae</taxon>
        <taxon>Wansuia</taxon>
    </lineage>
</organism>
<accession>A0A7G9G8N4</accession>
<gene>
    <name evidence="2" type="ORF">H9Q79_09335</name>
</gene>
<dbReference type="RefSeq" id="WP_249328152.1">
    <property type="nucleotide sequence ID" value="NZ_CP060635.1"/>
</dbReference>
<dbReference type="EMBL" id="CP060635">
    <property type="protein sequence ID" value="QNM07166.1"/>
    <property type="molecule type" value="Genomic_DNA"/>
</dbReference>
<protein>
    <submittedName>
        <fullName evidence="2">Uncharacterized protein</fullName>
    </submittedName>
</protein>
<reference evidence="2 3" key="1">
    <citation type="submission" date="2020-08" db="EMBL/GenBank/DDBJ databases">
        <authorList>
            <person name="Liu C."/>
            <person name="Sun Q."/>
        </authorList>
    </citation>
    <scope>NUCLEOTIDE SEQUENCE [LARGE SCALE GENOMIC DNA]</scope>
    <source>
        <strain evidence="2 3">NSJ-29</strain>
    </source>
</reference>
<evidence type="ECO:0000256" key="1">
    <source>
        <dbReference type="SAM" id="Phobius"/>
    </source>
</evidence>
<feature type="transmembrane region" description="Helical" evidence="1">
    <location>
        <begin position="21"/>
        <end position="39"/>
    </location>
</feature>
<dbReference type="AlphaFoldDB" id="A0A7G9G8N4"/>
<feature type="transmembrane region" description="Helical" evidence="1">
    <location>
        <begin position="45"/>
        <end position="64"/>
    </location>
</feature>
<keyword evidence="1" id="KW-1133">Transmembrane helix</keyword>
<evidence type="ECO:0000313" key="3">
    <source>
        <dbReference type="Proteomes" id="UP000515860"/>
    </source>
</evidence>
<evidence type="ECO:0000313" key="2">
    <source>
        <dbReference type="EMBL" id="QNM07166.1"/>
    </source>
</evidence>
<keyword evidence="3" id="KW-1185">Reference proteome</keyword>
<dbReference type="KEGG" id="whj:H9Q79_09335"/>